<feature type="non-terminal residue" evidence="2">
    <location>
        <position position="82"/>
    </location>
</feature>
<accession>A0A7J8PAA1</accession>
<dbReference type="Proteomes" id="UP000593578">
    <property type="component" value="Unassembled WGS sequence"/>
</dbReference>
<reference evidence="2 3" key="1">
    <citation type="journal article" date="2019" name="Genome Biol. Evol.">
        <title>Insights into the evolution of the New World diploid cottons (Gossypium, subgenus Houzingenia) based on genome sequencing.</title>
        <authorList>
            <person name="Grover C.E."/>
            <person name="Arick M.A. 2nd"/>
            <person name="Thrash A."/>
            <person name="Conover J.L."/>
            <person name="Sanders W.S."/>
            <person name="Peterson D.G."/>
            <person name="Frelichowski J.E."/>
            <person name="Scheffler J.A."/>
            <person name="Scheffler B.E."/>
            <person name="Wendel J.F."/>
        </authorList>
    </citation>
    <scope>NUCLEOTIDE SEQUENCE [LARGE SCALE GENOMIC DNA]</scope>
    <source>
        <strain evidence="2">8</strain>
        <tissue evidence="2">Leaf</tissue>
    </source>
</reference>
<organism evidence="2 3">
    <name type="scientific">Gossypium raimondii</name>
    <name type="common">Peruvian cotton</name>
    <name type="synonym">Gossypium klotzschianum subsp. raimondii</name>
    <dbReference type="NCBI Taxonomy" id="29730"/>
    <lineage>
        <taxon>Eukaryota</taxon>
        <taxon>Viridiplantae</taxon>
        <taxon>Streptophyta</taxon>
        <taxon>Embryophyta</taxon>
        <taxon>Tracheophyta</taxon>
        <taxon>Spermatophyta</taxon>
        <taxon>Magnoliopsida</taxon>
        <taxon>eudicotyledons</taxon>
        <taxon>Gunneridae</taxon>
        <taxon>Pentapetalae</taxon>
        <taxon>rosids</taxon>
        <taxon>malvids</taxon>
        <taxon>Malvales</taxon>
        <taxon>Malvaceae</taxon>
        <taxon>Malvoideae</taxon>
        <taxon>Gossypium</taxon>
    </lineage>
</organism>
<dbReference type="EMBL" id="JABEZZ010000005">
    <property type="protein sequence ID" value="MBA0585950.1"/>
    <property type="molecule type" value="Genomic_DNA"/>
</dbReference>
<proteinExistence type="predicted"/>
<gene>
    <name evidence="2" type="ORF">Gorai_016707</name>
</gene>
<dbReference type="AlphaFoldDB" id="A0A7J8PAA1"/>
<feature type="region of interest" description="Disordered" evidence="1">
    <location>
        <begin position="54"/>
        <end position="82"/>
    </location>
</feature>
<protein>
    <submittedName>
        <fullName evidence="2">Uncharacterized protein</fullName>
    </submittedName>
</protein>
<evidence type="ECO:0000313" key="3">
    <source>
        <dbReference type="Proteomes" id="UP000593578"/>
    </source>
</evidence>
<evidence type="ECO:0000313" key="2">
    <source>
        <dbReference type="EMBL" id="MBA0585950.1"/>
    </source>
</evidence>
<sequence>MGENKQFMKLNKSIIGDSLYNRVEEEEATLEDEDEIEEQDLQRNVDKYKVTFQPQYSTPKGPIVESPTRHAPSIEGLPIMNM</sequence>
<evidence type="ECO:0000256" key="1">
    <source>
        <dbReference type="SAM" id="MobiDB-lite"/>
    </source>
</evidence>
<name>A0A7J8PAA1_GOSRA</name>
<comment type="caution">
    <text evidence="2">The sequence shown here is derived from an EMBL/GenBank/DDBJ whole genome shotgun (WGS) entry which is preliminary data.</text>
</comment>